<dbReference type="Gene3D" id="3.40.50.970">
    <property type="match status" value="1"/>
</dbReference>
<feature type="domain" description="Transketolase-like pyrimidine-binding" evidence="4">
    <location>
        <begin position="3"/>
        <end position="178"/>
    </location>
</feature>
<dbReference type="STRING" id="65499.SAMN04488000_11160"/>
<keyword evidence="6" id="KW-1185">Reference proteome</keyword>
<dbReference type="GO" id="GO:0016491">
    <property type="term" value="F:oxidoreductase activity"/>
    <property type="evidence" value="ECO:0007669"/>
    <property type="project" value="UniProtKB-KW"/>
</dbReference>
<keyword evidence="3" id="KW-0786">Thiamine pyrophosphate</keyword>
<evidence type="ECO:0000259" key="4">
    <source>
        <dbReference type="SMART" id="SM00861"/>
    </source>
</evidence>
<dbReference type="OrthoDB" id="9766715at2"/>
<accession>A0A1H9RD77</accession>
<dbReference type="PANTHER" id="PTHR43257:SF2">
    <property type="entry name" value="PYRUVATE DEHYDROGENASE E1 COMPONENT SUBUNIT BETA"/>
    <property type="match status" value="1"/>
</dbReference>
<evidence type="ECO:0000313" key="6">
    <source>
        <dbReference type="Proteomes" id="UP000199503"/>
    </source>
</evidence>
<dbReference type="InterPro" id="IPR009014">
    <property type="entry name" value="Transketo_C/PFOR_II"/>
</dbReference>
<dbReference type="Pfam" id="PF02780">
    <property type="entry name" value="Transketolase_C"/>
    <property type="match status" value="1"/>
</dbReference>
<dbReference type="Pfam" id="PF02779">
    <property type="entry name" value="Transket_pyr"/>
    <property type="match status" value="1"/>
</dbReference>
<evidence type="ECO:0000256" key="1">
    <source>
        <dbReference type="ARBA" id="ARBA00001964"/>
    </source>
</evidence>
<evidence type="ECO:0000313" key="5">
    <source>
        <dbReference type="EMBL" id="SER70871.1"/>
    </source>
</evidence>
<dbReference type="GO" id="GO:0000287">
    <property type="term" value="F:magnesium ion binding"/>
    <property type="evidence" value="ECO:0007669"/>
    <property type="project" value="UniProtKB-ARBA"/>
</dbReference>
<keyword evidence="2" id="KW-0560">Oxidoreductase</keyword>
<keyword evidence="5" id="KW-0670">Pyruvate</keyword>
<dbReference type="AlphaFoldDB" id="A0A1H9RD77"/>
<evidence type="ECO:0000256" key="2">
    <source>
        <dbReference type="ARBA" id="ARBA00023002"/>
    </source>
</evidence>
<evidence type="ECO:0000256" key="3">
    <source>
        <dbReference type="ARBA" id="ARBA00023052"/>
    </source>
</evidence>
<protein>
    <submittedName>
        <fullName evidence="5">Pyruvate dehydrogenase E1 component beta subunit</fullName>
    </submittedName>
</protein>
<dbReference type="FunFam" id="3.40.50.970:FF:000001">
    <property type="entry name" value="Pyruvate dehydrogenase E1 beta subunit"/>
    <property type="match status" value="1"/>
</dbReference>
<dbReference type="CDD" id="cd07036">
    <property type="entry name" value="TPP_PYR_E1-PDHc-beta_like"/>
    <property type="match status" value="1"/>
</dbReference>
<dbReference type="FunFam" id="3.40.50.920:FF:000001">
    <property type="entry name" value="Pyruvate dehydrogenase E1 beta subunit"/>
    <property type="match status" value="1"/>
</dbReference>
<dbReference type="PANTHER" id="PTHR43257">
    <property type="entry name" value="PYRUVATE DEHYDROGENASE E1 COMPONENT BETA SUBUNIT"/>
    <property type="match status" value="1"/>
</dbReference>
<sequence>MKTTYREALREAIRDAMRRDDRVFLMGEDVGSYGGCYAVSLGLLEEFGPERVRDTPLSESAFVGAGIGAALNGMRPIVEIMTVNFSLLALDQILNNAATLLHMSGGQFAVPVVIRMTTGAGRQLAAQHSHSLEGWYAHIPGLRVLAPATLEDARGMVWPALCDPDPVLIFEHNGLYNLAGELADDAGPVDITRAAVRRPGRDVTLITYGGSLTKTLAAADDLAAGGIEAEVVDLRTLRPLDSDTVLECVRKTHRAVVVDEGWRSGGLSAEIAARIGEEALYDLDAPVRRVCSAEVPIPYARHLEEAALPQTASIAAAAREVVRGG</sequence>
<dbReference type="Gene3D" id="3.40.50.920">
    <property type="match status" value="1"/>
</dbReference>
<dbReference type="InterPro" id="IPR029061">
    <property type="entry name" value="THDP-binding"/>
</dbReference>
<dbReference type="SUPFAM" id="SSF52518">
    <property type="entry name" value="Thiamin diphosphate-binding fold (THDP-binding)"/>
    <property type="match status" value="1"/>
</dbReference>
<dbReference type="RefSeq" id="WP_089920438.1">
    <property type="nucleotide sequence ID" value="NZ_FOFV01000011.1"/>
</dbReference>
<dbReference type="InterPro" id="IPR033248">
    <property type="entry name" value="Transketolase_C"/>
</dbReference>
<proteinExistence type="predicted"/>
<name>A0A1H9RD77_9PSEU</name>
<dbReference type="Proteomes" id="UP000199503">
    <property type="component" value="Unassembled WGS sequence"/>
</dbReference>
<dbReference type="NCBIfam" id="NF006667">
    <property type="entry name" value="PRK09212.1"/>
    <property type="match status" value="1"/>
</dbReference>
<dbReference type="SMART" id="SM00861">
    <property type="entry name" value="Transket_pyr"/>
    <property type="match status" value="1"/>
</dbReference>
<dbReference type="InterPro" id="IPR005475">
    <property type="entry name" value="Transketolase-like_Pyr-bd"/>
</dbReference>
<dbReference type="EMBL" id="FOFV01000011">
    <property type="protein sequence ID" value="SER70871.1"/>
    <property type="molecule type" value="Genomic_DNA"/>
</dbReference>
<reference evidence="6" key="1">
    <citation type="submission" date="2016-10" db="EMBL/GenBank/DDBJ databases">
        <authorList>
            <person name="Varghese N."/>
            <person name="Submissions S."/>
        </authorList>
    </citation>
    <scope>NUCLEOTIDE SEQUENCE [LARGE SCALE GENOMIC DNA]</scope>
    <source>
        <strain evidence="6">DSM 44437</strain>
    </source>
</reference>
<dbReference type="SUPFAM" id="SSF52922">
    <property type="entry name" value="TK C-terminal domain-like"/>
    <property type="match status" value="1"/>
</dbReference>
<comment type="cofactor">
    <cofactor evidence="1">
        <name>thiamine diphosphate</name>
        <dbReference type="ChEBI" id="CHEBI:58937"/>
    </cofactor>
</comment>
<gene>
    <name evidence="5" type="ORF">SAMN04488000_11160</name>
</gene>
<organism evidence="5 6">
    <name type="scientific">Lentzea albida</name>
    <dbReference type="NCBI Taxonomy" id="65499"/>
    <lineage>
        <taxon>Bacteria</taxon>
        <taxon>Bacillati</taxon>
        <taxon>Actinomycetota</taxon>
        <taxon>Actinomycetes</taxon>
        <taxon>Pseudonocardiales</taxon>
        <taxon>Pseudonocardiaceae</taxon>
        <taxon>Lentzea</taxon>
    </lineage>
</organism>